<feature type="chain" id="PRO_5043348085" evidence="2">
    <location>
        <begin position="22"/>
        <end position="246"/>
    </location>
</feature>
<dbReference type="EMBL" id="CARXXK010001495">
    <property type="protein sequence ID" value="CAI6376521.1"/>
    <property type="molecule type" value="Genomic_DNA"/>
</dbReference>
<accession>A0AAV0YAL0</accession>
<gene>
    <name evidence="3" type="ORF">MEUPH1_LOCUS29884</name>
</gene>
<evidence type="ECO:0000256" key="1">
    <source>
        <dbReference type="SAM" id="Coils"/>
    </source>
</evidence>
<feature type="coiled-coil region" evidence="1">
    <location>
        <begin position="30"/>
        <end position="71"/>
    </location>
</feature>
<name>A0AAV0YAL0_9HEMI</name>
<evidence type="ECO:0000256" key="2">
    <source>
        <dbReference type="SAM" id="SignalP"/>
    </source>
</evidence>
<evidence type="ECO:0000313" key="4">
    <source>
        <dbReference type="Proteomes" id="UP001160148"/>
    </source>
</evidence>
<reference evidence="3 4" key="1">
    <citation type="submission" date="2023-01" db="EMBL/GenBank/DDBJ databases">
        <authorList>
            <person name="Whitehead M."/>
        </authorList>
    </citation>
    <scope>NUCLEOTIDE SEQUENCE [LARGE SCALE GENOMIC DNA]</scope>
</reference>
<evidence type="ECO:0000313" key="3">
    <source>
        <dbReference type="EMBL" id="CAI6376521.1"/>
    </source>
</evidence>
<dbReference type="Proteomes" id="UP001160148">
    <property type="component" value="Unassembled WGS sequence"/>
</dbReference>
<sequence>MIFITLSLRFAVLRLICLCKAMNLSQNSKLAELLSSIDFLKSQLVDIRSENTTLRNEIATLNNKIQVLENSTDGSSNMPQLIQELANREICACNIIVHGLQESSSNDPTVRIASDIKLLGDNIHPFNLSLPQDLKLFRLGRKISGKPRPLKVVLQSKEMALNLVSVFNSHKRTQSVPANSISISRGRTLLEHQEIRRVYTELENRKKNGEHNISIKYRNGIPLIVPNSGGVSGSHSNHPSSSLSKN</sequence>
<keyword evidence="1" id="KW-0175">Coiled coil</keyword>
<comment type="caution">
    <text evidence="3">The sequence shown here is derived from an EMBL/GenBank/DDBJ whole genome shotgun (WGS) entry which is preliminary data.</text>
</comment>
<organism evidence="3 4">
    <name type="scientific">Macrosiphum euphorbiae</name>
    <name type="common">potato aphid</name>
    <dbReference type="NCBI Taxonomy" id="13131"/>
    <lineage>
        <taxon>Eukaryota</taxon>
        <taxon>Metazoa</taxon>
        <taxon>Ecdysozoa</taxon>
        <taxon>Arthropoda</taxon>
        <taxon>Hexapoda</taxon>
        <taxon>Insecta</taxon>
        <taxon>Pterygota</taxon>
        <taxon>Neoptera</taxon>
        <taxon>Paraneoptera</taxon>
        <taxon>Hemiptera</taxon>
        <taxon>Sternorrhyncha</taxon>
        <taxon>Aphidomorpha</taxon>
        <taxon>Aphidoidea</taxon>
        <taxon>Aphididae</taxon>
        <taxon>Macrosiphini</taxon>
        <taxon>Macrosiphum</taxon>
    </lineage>
</organism>
<proteinExistence type="predicted"/>
<keyword evidence="4" id="KW-1185">Reference proteome</keyword>
<dbReference type="AlphaFoldDB" id="A0AAV0YAL0"/>
<protein>
    <submittedName>
        <fullName evidence="3">Uncharacterized protein</fullName>
    </submittedName>
</protein>
<keyword evidence="2" id="KW-0732">Signal</keyword>
<feature type="signal peptide" evidence="2">
    <location>
        <begin position="1"/>
        <end position="21"/>
    </location>
</feature>